<name>A0A3P1SD74_9ACTO</name>
<keyword evidence="2" id="KW-1185">Reference proteome</keyword>
<dbReference type="Proteomes" id="UP000280444">
    <property type="component" value="Unassembled WGS sequence"/>
</dbReference>
<accession>A0A3P1SD74</accession>
<dbReference type="EMBL" id="RQZF01000009">
    <property type="protein sequence ID" value="RRC94917.1"/>
    <property type="molecule type" value="Genomic_DNA"/>
</dbReference>
<evidence type="ECO:0008006" key="3">
    <source>
        <dbReference type="Google" id="ProtNLM"/>
    </source>
</evidence>
<proteinExistence type="predicted"/>
<reference evidence="1 2" key="1">
    <citation type="submission" date="2018-11" db="EMBL/GenBank/DDBJ databases">
        <title>Genomes From Bacteria Associated with the Canine Oral Cavity: a Test Case for Automated Genome-Based Taxonomic Assignment.</title>
        <authorList>
            <person name="Coil D.A."/>
            <person name="Jospin G."/>
            <person name="Darling A.E."/>
            <person name="Wallis C."/>
            <person name="Davis I.J."/>
            <person name="Harris S."/>
            <person name="Eisen J.A."/>
            <person name="Holcombe L.J."/>
            <person name="O'Flynn C."/>
        </authorList>
    </citation>
    <scope>NUCLEOTIDE SEQUENCE [LARGE SCALE GENOMIC DNA]</scope>
    <source>
        <strain evidence="1 2">OH770</strain>
    </source>
</reference>
<sequence length="80" mass="8931">MGRLASVPRTELGPEGAPYQVRRVRGGTKDYVCPGCLHTVAAGVAHVVAWPEEAPFGMPQGLDGRRHWHSDCWDRRLRPR</sequence>
<gene>
    <name evidence="1" type="ORF">EII11_08365</name>
</gene>
<protein>
    <recommendedName>
        <fullName evidence="3">ATP/GTP-binding protein</fullName>
    </recommendedName>
</protein>
<comment type="caution">
    <text evidence="1">The sequence shown here is derived from an EMBL/GenBank/DDBJ whole genome shotgun (WGS) entry which is preliminary data.</text>
</comment>
<organism evidence="1 2">
    <name type="scientific">Schaalia canis</name>
    <dbReference type="NCBI Taxonomy" id="100469"/>
    <lineage>
        <taxon>Bacteria</taxon>
        <taxon>Bacillati</taxon>
        <taxon>Actinomycetota</taxon>
        <taxon>Actinomycetes</taxon>
        <taxon>Actinomycetales</taxon>
        <taxon>Actinomycetaceae</taxon>
        <taxon>Schaalia</taxon>
    </lineage>
</organism>
<dbReference type="OrthoDB" id="3381577at2"/>
<evidence type="ECO:0000313" key="2">
    <source>
        <dbReference type="Proteomes" id="UP000280444"/>
    </source>
</evidence>
<dbReference type="RefSeq" id="WP_124871551.1">
    <property type="nucleotide sequence ID" value="NZ_RQZF01000009.1"/>
</dbReference>
<evidence type="ECO:0000313" key="1">
    <source>
        <dbReference type="EMBL" id="RRC94917.1"/>
    </source>
</evidence>
<dbReference type="AlphaFoldDB" id="A0A3P1SD74"/>